<protein>
    <submittedName>
        <fullName evidence="1">G9513 protein</fullName>
    </submittedName>
</protein>
<name>A0ABP1G313_9CHLO</name>
<proteinExistence type="predicted"/>
<dbReference type="EMBL" id="CAXHTA020000016">
    <property type="protein sequence ID" value="CAL5226664.1"/>
    <property type="molecule type" value="Genomic_DNA"/>
</dbReference>
<dbReference type="Proteomes" id="UP001497392">
    <property type="component" value="Unassembled WGS sequence"/>
</dbReference>
<comment type="caution">
    <text evidence="1">The sequence shown here is derived from an EMBL/GenBank/DDBJ whole genome shotgun (WGS) entry which is preliminary data.</text>
</comment>
<keyword evidence="2" id="KW-1185">Reference proteome</keyword>
<reference evidence="1 2" key="1">
    <citation type="submission" date="2024-06" db="EMBL/GenBank/DDBJ databases">
        <authorList>
            <person name="Kraege A."/>
            <person name="Thomma B."/>
        </authorList>
    </citation>
    <scope>NUCLEOTIDE SEQUENCE [LARGE SCALE GENOMIC DNA]</scope>
</reference>
<evidence type="ECO:0000313" key="1">
    <source>
        <dbReference type="EMBL" id="CAL5226664.1"/>
    </source>
</evidence>
<accession>A0ABP1G313</accession>
<organism evidence="1 2">
    <name type="scientific">Coccomyxa viridis</name>
    <dbReference type="NCBI Taxonomy" id="1274662"/>
    <lineage>
        <taxon>Eukaryota</taxon>
        <taxon>Viridiplantae</taxon>
        <taxon>Chlorophyta</taxon>
        <taxon>core chlorophytes</taxon>
        <taxon>Trebouxiophyceae</taxon>
        <taxon>Trebouxiophyceae incertae sedis</taxon>
        <taxon>Coccomyxaceae</taxon>
        <taxon>Coccomyxa</taxon>
    </lineage>
</organism>
<gene>
    <name evidence="1" type="primary">g9513</name>
    <name evidence="1" type="ORF">VP750_LOCUS8570</name>
</gene>
<sequence>MRLKSELYAPEQRALCDRVIEILALDEQRSCWLADLDANRQQQTRLLELIPDVRRFFSYTLIAGANHPAARKRPWLSLARGVTKSFYHWHRTEQRHNNRRSTRWFIIPKTIGGA</sequence>
<evidence type="ECO:0000313" key="2">
    <source>
        <dbReference type="Proteomes" id="UP001497392"/>
    </source>
</evidence>